<dbReference type="PANTHER" id="PTHR45980">
    <property type="match status" value="1"/>
</dbReference>
<reference evidence="2 3" key="1">
    <citation type="journal article" date="2013" name="BMC Genomics">
        <title>Reconstruction of the lipid metabolism for the microalga Monoraphidium neglectum from its genome sequence reveals characteristics suitable for biofuel production.</title>
        <authorList>
            <person name="Bogen C."/>
            <person name="Al-Dilaimi A."/>
            <person name="Albersmeier A."/>
            <person name="Wichmann J."/>
            <person name="Grundmann M."/>
            <person name="Rupp O."/>
            <person name="Lauersen K.J."/>
            <person name="Blifernez-Klassen O."/>
            <person name="Kalinowski J."/>
            <person name="Goesmann A."/>
            <person name="Mussgnug J.H."/>
            <person name="Kruse O."/>
        </authorList>
    </citation>
    <scope>NUCLEOTIDE SEQUENCE [LARGE SCALE GENOMIC DNA]</scope>
    <source>
        <strain evidence="2 3">SAG 48.87</strain>
    </source>
</reference>
<dbReference type="GO" id="GO:0006508">
    <property type="term" value="P:proteolysis"/>
    <property type="evidence" value="ECO:0007669"/>
    <property type="project" value="UniProtKB-KW"/>
</dbReference>
<gene>
    <name evidence="2" type="ORF">MNEG_6839</name>
</gene>
<protein>
    <submittedName>
        <fullName evidence="2">Protease Do-like 10</fullName>
        <ecNumber evidence="2">3.4.21.-</ecNumber>
    </submittedName>
</protein>
<dbReference type="AlphaFoldDB" id="A0A0D2MD68"/>
<dbReference type="KEGG" id="mng:MNEG_6839"/>
<evidence type="ECO:0000313" key="2">
    <source>
        <dbReference type="EMBL" id="KIZ01125.1"/>
    </source>
</evidence>
<dbReference type="STRING" id="145388.A0A0D2MD68"/>
<dbReference type="Gene3D" id="2.30.42.10">
    <property type="match status" value="1"/>
</dbReference>
<accession>A0A0D2MD68</accession>
<dbReference type="InterPro" id="IPR009003">
    <property type="entry name" value="Peptidase_S1_PA"/>
</dbReference>
<keyword evidence="2" id="KW-0378">Hydrolase</keyword>
<dbReference type="PRINTS" id="PR00834">
    <property type="entry name" value="PROTEASES2C"/>
</dbReference>
<proteinExistence type="inferred from homology"/>
<dbReference type="OrthoDB" id="4217619at2759"/>
<keyword evidence="2" id="KW-0645">Protease</keyword>
<dbReference type="RefSeq" id="XP_013900144.1">
    <property type="nucleotide sequence ID" value="XM_014044690.1"/>
</dbReference>
<dbReference type="EMBL" id="KK101371">
    <property type="protein sequence ID" value="KIZ01125.1"/>
    <property type="molecule type" value="Genomic_DNA"/>
</dbReference>
<evidence type="ECO:0000256" key="1">
    <source>
        <dbReference type="ARBA" id="ARBA00010541"/>
    </source>
</evidence>
<dbReference type="SUPFAM" id="SSF50494">
    <property type="entry name" value="Trypsin-like serine proteases"/>
    <property type="match status" value="1"/>
</dbReference>
<name>A0A0D2MD68_9CHLO</name>
<dbReference type="Gene3D" id="2.40.10.10">
    <property type="entry name" value="Trypsin-like serine proteases"/>
    <property type="match status" value="2"/>
</dbReference>
<organism evidence="2 3">
    <name type="scientific">Monoraphidium neglectum</name>
    <dbReference type="NCBI Taxonomy" id="145388"/>
    <lineage>
        <taxon>Eukaryota</taxon>
        <taxon>Viridiplantae</taxon>
        <taxon>Chlorophyta</taxon>
        <taxon>core chlorophytes</taxon>
        <taxon>Chlorophyceae</taxon>
        <taxon>CS clade</taxon>
        <taxon>Sphaeropleales</taxon>
        <taxon>Selenastraceae</taxon>
        <taxon>Monoraphidium</taxon>
    </lineage>
</organism>
<dbReference type="InterPro" id="IPR001940">
    <property type="entry name" value="Peptidase_S1C"/>
</dbReference>
<dbReference type="InterPro" id="IPR036034">
    <property type="entry name" value="PDZ_sf"/>
</dbReference>
<comment type="similarity">
    <text evidence="1">Belongs to the peptidase S1C family.</text>
</comment>
<dbReference type="EC" id="3.4.21.-" evidence="2"/>
<dbReference type="Pfam" id="PF13365">
    <property type="entry name" value="Trypsin_2"/>
    <property type="match status" value="1"/>
</dbReference>
<dbReference type="SUPFAM" id="SSF50156">
    <property type="entry name" value="PDZ domain-like"/>
    <property type="match status" value="1"/>
</dbReference>
<dbReference type="InterPro" id="IPR043504">
    <property type="entry name" value="Peptidase_S1_PA_chymotrypsin"/>
</dbReference>
<dbReference type="GO" id="GO:0004252">
    <property type="term" value="F:serine-type endopeptidase activity"/>
    <property type="evidence" value="ECO:0007669"/>
    <property type="project" value="InterPro"/>
</dbReference>
<dbReference type="GeneID" id="25739715"/>
<keyword evidence="3" id="KW-1185">Reference proteome</keyword>
<evidence type="ECO:0000313" key="3">
    <source>
        <dbReference type="Proteomes" id="UP000054498"/>
    </source>
</evidence>
<dbReference type="PANTHER" id="PTHR45980:SF18">
    <property type="entry name" value="PROTEASE DO-LIKE 9"/>
    <property type="match status" value="1"/>
</dbReference>
<sequence>MATYGSRWAAEEDFVASTASTAVAPLLDRTAVEDTAPQAMDELTGMLLSPKRTTKQSASAYAPDLCRALKSVVKIFTTSASPNFSQPWQMQAQTKCTASGFAISPREERRILTNAHAVSNQVVVKVRKHGNAHKYNARVVAVGHECDIAMLTVDDDEFWKDIQPLDITGLPAMQSEVSVVGFPQGGDNVCVTKGVVSRIDRQQYSHGRTALLAIQVDAAINSGNSGGPVLLGSNVVGIAFQCLTGGDGVGYVIPVPVINHFLRDLERHGRYTGFCELGVAWQNLENAGMKAALGMPKGLTGVLVTKTEPLTHASKARPVLRRGDVLTHLDGVSIADDGTFLFREAVRIDFRHIASCAFEGDAMTARVWRDGQHLDVSVVLSVPEQLVPSHSHDVRPDYYIYAGRALAWGERPA</sequence>
<dbReference type="Proteomes" id="UP000054498">
    <property type="component" value="Unassembled WGS sequence"/>
</dbReference>